<keyword evidence="4" id="KW-1185">Reference proteome</keyword>
<dbReference type="Proteomes" id="UP001054945">
    <property type="component" value="Unassembled WGS sequence"/>
</dbReference>
<accession>A0AAV4SDD8</accession>
<protein>
    <recommendedName>
        <fullName evidence="5">Transmembrane protein</fullName>
    </recommendedName>
</protein>
<proteinExistence type="predicted"/>
<keyword evidence="2" id="KW-0472">Membrane</keyword>
<name>A0AAV4SDD8_CAEEX</name>
<keyword evidence="2" id="KW-1133">Transmembrane helix</keyword>
<evidence type="ECO:0000313" key="4">
    <source>
        <dbReference type="Proteomes" id="UP001054945"/>
    </source>
</evidence>
<sequence length="93" mass="10660">MKSIEGTSLSTEKDSRLRGGGTEQNRTVDVVQQPRRILTNCMPYRCLCSMFIGSNGILLVWFFPRFHSVYGYFAQGCMSSGFGRWEKCTKIEY</sequence>
<keyword evidence="2" id="KW-0812">Transmembrane</keyword>
<feature type="transmembrane region" description="Helical" evidence="2">
    <location>
        <begin position="44"/>
        <end position="63"/>
    </location>
</feature>
<feature type="region of interest" description="Disordered" evidence="1">
    <location>
        <begin position="1"/>
        <end position="25"/>
    </location>
</feature>
<evidence type="ECO:0000313" key="3">
    <source>
        <dbReference type="EMBL" id="GIY30969.1"/>
    </source>
</evidence>
<evidence type="ECO:0008006" key="5">
    <source>
        <dbReference type="Google" id="ProtNLM"/>
    </source>
</evidence>
<reference evidence="3 4" key="1">
    <citation type="submission" date="2021-06" db="EMBL/GenBank/DDBJ databases">
        <title>Caerostris extrusa draft genome.</title>
        <authorList>
            <person name="Kono N."/>
            <person name="Arakawa K."/>
        </authorList>
    </citation>
    <scope>NUCLEOTIDE SEQUENCE [LARGE SCALE GENOMIC DNA]</scope>
</reference>
<dbReference type="AlphaFoldDB" id="A0AAV4SDD8"/>
<comment type="caution">
    <text evidence="3">The sequence shown here is derived from an EMBL/GenBank/DDBJ whole genome shotgun (WGS) entry which is preliminary data.</text>
</comment>
<feature type="compositionally biased region" description="Polar residues" evidence="1">
    <location>
        <begin position="1"/>
        <end position="10"/>
    </location>
</feature>
<gene>
    <name evidence="3" type="ORF">CEXT_549851</name>
</gene>
<dbReference type="EMBL" id="BPLR01009301">
    <property type="protein sequence ID" value="GIY30969.1"/>
    <property type="molecule type" value="Genomic_DNA"/>
</dbReference>
<evidence type="ECO:0000256" key="2">
    <source>
        <dbReference type="SAM" id="Phobius"/>
    </source>
</evidence>
<organism evidence="3 4">
    <name type="scientific">Caerostris extrusa</name>
    <name type="common">Bark spider</name>
    <name type="synonym">Caerostris bankana</name>
    <dbReference type="NCBI Taxonomy" id="172846"/>
    <lineage>
        <taxon>Eukaryota</taxon>
        <taxon>Metazoa</taxon>
        <taxon>Ecdysozoa</taxon>
        <taxon>Arthropoda</taxon>
        <taxon>Chelicerata</taxon>
        <taxon>Arachnida</taxon>
        <taxon>Araneae</taxon>
        <taxon>Araneomorphae</taxon>
        <taxon>Entelegynae</taxon>
        <taxon>Araneoidea</taxon>
        <taxon>Araneidae</taxon>
        <taxon>Caerostris</taxon>
    </lineage>
</organism>
<evidence type="ECO:0000256" key="1">
    <source>
        <dbReference type="SAM" id="MobiDB-lite"/>
    </source>
</evidence>